<accession>A0A1Y3PU96</accession>
<sequence length="116" mass="12636">MSDVRGIYHLCCQYMHRKVWVHTRSGKWHYGQIVGIDGRNVYLRMMPSPYQSCRVSGSEQAGVDVAVGRQTDATPGAVIQEAQFGFGFGGVAALSLFAILAITLSAPRFGFGFGGY</sequence>
<organism evidence="2 3">
    <name type="scientific">Bacillus thermozeamaize</name>
    <dbReference type="NCBI Taxonomy" id="230954"/>
    <lineage>
        <taxon>Bacteria</taxon>
        <taxon>Bacillati</taxon>
        <taxon>Bacillota</taxon>
        <taxon>Bacilli</taxon>
        <taxon>Bacillales</taxon>
        <taxon>Bacillaceae</taxon>
        <taxon>Bacillus</taxon>
    </lineage>
</organism>
<dbReference type="EMBL" id="LZRT01000009">
    <property type="protein sequence ID" value="OUM90920.1"/>
    <property type="molecule type" value="Genomic_DNA"/>
</dbReference>
<dbReference type="Proteomes" id="UP000196475">
    <property type="component" value="Unassembled WGS sequence"/>
</dbReference>
<dbReference type="AlphaFoldDB" id="A0A1Y3PU96"/>
<keyword evidence="1" id="KW-0472">Membrane</keyword>
<evidence type="ECO:0000256" key="1">
    <source>
        <dbReference type="SAM" id="Phobius"/>
    </source>
</evidence>
<name>A0A1Y3PU96_9BACI</name>
<comment type="caution">
    <text evidence="2">The sequence shown here is derived from an EMBL/GenBank/DDBJ whole genome shotgun (WGS) entry which is preliminary data.</text>
</comment>
<evidence type="ECO:0000313" key="3">
    <source>
        <dbReference type="Proteomes" id="UP000196475"/>
    </source>
</evidence>
<gene>
    <name evidence="2" type="ORF">BAA01_00370</name>
</gene>
<keyword evidence="1" id="KW-1133">Transmembrane helix</keyword>
<evidence type="ECO:0000313" key="2">
    <source>
        <dbReference type="EMBL" id="OUM90920.1"/>
    </source>
</evidence>
<feature type="transmembrane region" description="Helical" evidence="1">
    <location>
        <begin position="84"/>
        <end position="106"/>
    </location>
</feature>
<proteinExistence type="predicted"/>
<protein>
    <submittedName>
        <fullName evidence="2">Uncharacterized protein</fullName>
    </submittedName>
</protein>
<keyword evidence="1" id="KW-0812">Transmembrane</keyword>
<reference evidence="3" key="1">
    <citation type="submission" date="2016-06" db="EMBL/GenBank/DDBJ databases">
        <authorList>
            <person name="Nascimento L."/>
            <person name="Pereira R.V."/>
            <person name="Martins L.F."/>
            <person name="Quaggio R.B."/>
            <person name="Silva A.M."/>
            <person name="Setubal J.C."/>
        </authorList>
    </citation>
    <scope>NUCLEOTIDE SEQUENCE [LARGE SCALE GENOMIC DNA]</scope>
</reference>